<protein>
    <submittedName>
        <fullName evidence="2">Uncharacterized protein</fullName>
    </submittedName>
</protein>
<sequence length="58" mass="6286">MFFSHVLPHRRRRSDRPWAAIPHTPAPPLQGRPKTPALIAGDMGTIGLGSSVADAYLP</sequence>
<evidence type="ECO:0000313" key="3">
    <source>
        <dbReference type="Proteomes" id="UP000240493"/>
    </source>
</evidence>
<gene>
    <name evidence="2" type="ORF">M441DRAFT_445687</name>
</gene>
<dbReference type="EMBL" id="KZ679256">
    <property type="protein sequence ID" value="PTB46994.1"/>
    <property type="molecule type" value="Genomic_DNA"/>
</dbReference>
<feature type="region of interest" description="Disordered" evidence="1">
    <location>
        <begin position="1"/>
        <end position="34"/>
    </location>
</feature>
<evidence type="ECO:0000313" key="2">
    <source>
        <dbReference type="EMBL" id="PTB46994.1"/>
    </source>
</evidence>
<proteinExistence type="predicted"/>
<keyword evidence="3" id="KW-1185">Reference proteome</keyword>
<accession>A0A2T3ZQC8</accession>
<reference evidence="2 3" key="1">
    <citation type="submission" date="2016-07" db="EMBL/GenBank/DDBJ databases">
        <title>Multiple horizontal gene transfer events from other fungi enriched the ability of initially mycotrophic Trichoderma (Ascomycota) to feed on dead plant biomass.</title>
        <authorList>
            <consortium name="DOE Joint Genome Institute"/>
            <person name="Aerts A."/>
            <person name="Atanasova L."/>
            <person name="Chenthamara K."/>
            <person name="Zhang J."/>
            <person name="Grujic M."/>
            <person name="Henrissat B."/>
            <person name="Kuo A."/>
            <person name="Salamov A."/>
            <person name="Lipzen A."/>
            <person name="Labutti K."/>
            <person name="Barry K."/>
            <person name="Miao Y."/>
            <person name="Rahimi M.J."/>
            <person name="Shen Q."/>
            <person name="Grigoriev I.V."/>
            <person name="Kubicek C.P."/>
            <person name="Druzhinina I.S."/>
        </authorList>
    </citation>
    <scope>NUCLEOTIDE SEQUENCE [LARGE SCALE GENOMIC DNA]</scope>
    <source>
        <strain evidence="2 3">CBS 433.97</strain>
    </source>
</reference>
<dbReference type="AlphaFoldDB" id="A0A2T3ZQC8"/>
<dbReference type="Proteomes" id="UP000240493">
    <property type="component" value="Unassembled WGS sequence"/>
</dbReference>
<organism evidence="2 3">
    <name type="scientific">Trichoderma asperellum (strain ATCC 204424 / CBS 433.97 / NBRC 101777)</name>
    <dbReference type="NCBI Taxonomy" id="1042311"/>
    <lineage>
        <taxon>Eukaryota</taxon>
        <taxon>Fungi</taxon>
        <taxon>Dikarya</taxon>
        <taxon>Ascomycota</taxon>
        <taxon>Pezizomycotina</taxon>
        <taxon>Sordariomycetes</taxon>
        <taxon>Hypocreomycetidae</taxon>
        <taxon>Hypocreales</taxon>
        <taxon>Hypocreaceae</taxon>
        <taxon>Trichoderma</taxon>
    </lineage>
</organism>
<evidence type="ECO:0000256" key="1">
    <source>
        <dbReference type="SAM" id="MobiDB-lite"/>
    </source>
</evidence>
<name>A0A2T3ZQC8_TRIA4</name>